<evidence type="ECO:0000256" key="5">
    <source>
        <dbReference type="ARBA" id="ARBA00022801"/>
    </source>
</evidence>
<evidence type="ECO:0000256" key="8">
    <source>
        <dbReference type="ARBA" id="ARBA00048968"/>
    </source>
</evidence>
<evidence type="ECO:0000256" key="9">
    <source>
        <dbReference type="ARBA" id="ARBA00049893"/>
    </source>
</evidence>
<evidence type="ECO:0000256" key="6">
    <source>
        <dbReference type="ARBA" id="ARBA00022833"/>
    </source>
</evidence>
<keyword evidence="3" id="KW-0808">Transferase</keyword>
<dbReference type="NCBIfam" id="TIGR00726">
    <property type="entry name" value="peptidoglycan editing factor PgeF"/>
    <property type="match status" value="1"/>
</dbReference>
<evidence type="ECO:0000256" key="10">
    <source>
        <dbReference type="RuleBase" id="RU361274"/>
    </source>
</evidence>
<keyword evidence="12" id="KW-1185">Reference proteome</keyword>
<dbReference type="Proteomes" id="UP000237673">
    <property type="component" value="Chromosome"/>
</dbReference>
<comment type="catalytic activity">
    <reaction evidence="9">
        <text>S-methyl-5'-thioadenosine + phosphate = 5-(methylsulfanyl)-alpha-D-ribose 1-phosphate + adenine</text>
        <dbReference type="Rhea" id="RHEA:11852"/>
        <dbReference type="ChEBI" id="CHEBI:16708"/>
        <dbReference type="ChEBI" id="CHEBI:17509"/>
        <dbReference type="ChEBI" id="CHEBI:43474"/>
        <dbReference type="ChEBI" id="CHEBI:58533"/>
        <dbReference type="EC" id="2.4.2.28"/>
    </reaction>
    <physiologicalReaction direction="left-to-right" evidence="9">
        <dbReference type="Rhea" id="RHEA:11853"/>
    </physiologicalReaction>
</comment>
<dbReference type="Gene3D" id="3.60.140.10">
    <property type="entry name" value="CNF1/YfiH-like putative cysteine hydrolases"/>
    <property type="match status" value="1"/>
</dbReference>
<keyword evidence="5" id="KW-0378">Hydrolase</keyword>
<comment type="catalytic activity">
    <reaction evidence="8">
        <text>adenosine + phosphate = alpha-D-ribose 1-phosphate + adenine</text>
        <dbReference type="Rhea" id="RHEA:27642"/>
        <dbReference type="ChEBI" id="CHEBI:16335"/>
        <dbReference type="ChEBI" id="CHEBI:16708"/>
        <dbReference type="ChEBI" id="CHEBI:43474"/>
        <dbReference type="ChEBI" id="CHEBI:57720"/>
        <dbReference type="EC" id="2.4.2.1"/>
    </reaction>
    <physiologicalReaction direction="left-to-right" evidence="8">
        <dbReference type="Rhea" id="RHEA:27643"/>
    </physiologicalReaction>
</comment>
<evidence type="ECO:0000313" key="12">
    <source>
        <dbReference type="Proteomes" id="UP000237673"/>
    </source>
</evidence>
<evidence type="ECO:0000256" key="7">
    <source>
        <dbReference type="ARBA" id="ARBA00047989"/>
    </source>
</evidence>
<name>A0ABM6S584_9GAMM</name>
<evidence type="ECO:0000256" key="4">
    <source>
        <dbReference type="ARBA" id="ARBA00022723"/>
    </source>
</evidence>
<dbReference type="PANTHER" id="PTHR30616:SF2">
    <property type="entry name" value="PURINE NUCLEOSIDE PHOSPHORYLASE LACC1"/>
    <property type="match status" value="1"/>
</dbReference>
<dbReference type="SUPFAM" id="SSF64438">
    <property type="entry name" value="CNF1/YfiH-like putative cysteine hydrolases"/>
    <property type="match status" value="1"/>
</dbReference>
<dbReference type="InterPro" id="IPR038371">
    <property type="entry name" value="Cu_polyphenol_OxRdtase_sf"/>
</dbReference>
<dbReference type="Pfam" id="PF02578">
    <property type="entry name" value="Cu-oxidase_4"/>
    <property type="match status" value="1"/>
</dbReference>
<dbReference type="NCBIfam" id="NF007998">
    <property type="entry name" value="PRK10723.1"/>
    <property type="match status" value="1"/>
</dbReference>
<reference evidence="11 12" key="1">
    <citation type="submission" date="2018-01" db="EMBL/GenBank/DDBJ databases">
        <title>Complete and assembled Genome of Pantoea calida DSM22759T.</title>
        <authorList>
            <person name="Stevens M.J.A."/>
            <person name="Zurfluh K."/>
            <person name="Stephan R."/>
        </authorList>
    </citation>
    <scope>NUCLEOTIDE SEQUENCE [LARGE SCALE GENOMIC DNA]</scope>
    <source>
        <strain evidence="11 12">DSM 22759</strain>
    </source>
</reference>
<dbReference type="EMBL" id="CP026378">
    <property type="protein sequence ID" value="AUY26322.1"/>
    <property type="molecule type" value="Genomic_DNA"/>
</dbReference>
<comment type="catalytic activity">
    <reaction evidence="7">
        <text>adenosine + H2O + H(+) = inosine + NH4(+)</text>
        <dbReference type="Rhea" id="RHEA:24408"/>
        <dbReference type="ChEBI" id="CHEBI:15377"/>
        <dbReference type="ChEBI" id="CHEBI:15378"/>
        <dbReference type="ChEBI" id="CHEBI:16335"/>
        <dbReference type="ChEBI" id="CHEBI:17596"/>
        <dbReference type="ChEBI" id="CHEBI:28938"/>
        <dbReference type="EC" id="3.5.4.4"/>
    </reaction>
    <physiologicalReaction direction="left-to-right" evidence="7">
        <dbReference type="Rhea" id="RHEA:24409"/>
    </physiologicalReaction>
</comment>
<gene>
    <name evidence="11" type="ORF">C2E16_16395</name>
</gene>
<keyword evidence="4" id="KW-0479">Metal-binding</keyword>
<evidence type="ECO:0000256" key="1">
    <source>
        <dbReference type="ARBA" id="ARBA00000553"/>
    </source>
</evidence>
<organism evidence="11 12">
    <name type="scientific">Mixta calida</name>
    <dbReference type="NCBI Taxonomy" id="665913"/>
    <lineage>
        <taxon>Bacteria</taxon>
        <taxon>Pseudomonadati</taxon>
        <taxon>Pseudomonadota</taxon>
        <taxon>Gammaproteobacteria</taxon>
        <taxon>Enterobacterales</taxon>
        <taxon>Erwiniaceae</taxon>
        <taxon>Mixta</taxon>
    </lineage>
</organism>
<evidence type="ECO:0000256" key="2">
    <source>
        <dbReference type="ARBA" id="ARBA00007353"/>
    </source>
</evidence>
<dbReference type="RefSeq" id="WP_084970908.1">
    <property type="nucleotide sequence ID" value="NZ_CAXOMJ010000008.1"/>
</dbReference>
<accession>A0ABM6S584</accession>
<keyword evidence="6" id="KW-0862">Zinc</keyword>
<comment type="catalytic activity">
    <reaction evidence="1">
        <text>inosine + phosphate = alpha-D-ribose 1-phosphate + hypoxanthine</text>
        <dbReference type="Rhea" id="RHEA:27646"/>
        <dbReference type="ChEBI" id="CHEBI:17368"/>
        <dbReference type="ChEBI" id="CHEBI:17596"/>
        <dbReference type="ChEBI" id="CHEBI:43474"/>
        <dbReference type="ChEBI" id="CHEBI:57720"/>
        <dbReference type="EC" id="2.4.2.1"/>
    </reaction>
    <physiologicalReaction direction="left-to-right" evidence="1">
        <dbReference type="Rhea" id="RHEA:27647"/>
    </physiologicalReaction>
</comment>
<dbReference type="PANTHER" id="PTHR30616">
    <property type="entry name" value="UNCHARACTERIZED PROTEIN YFIH"/>
    <property type="match status" value="1"/>
</dbReference>
<proteinExistence type="inferred from homology"/>
<comment type="similarity">
    <text evidence="2 10">Belongs to the purine nucleoside phosphorylase YfiH/LACC1 family.</text>
</comment>
<sequence>MSDLIVPDWPAPASVRACSTTRAGGVSAAPWDSLNLGDHVGDRPEDVLANRHRLKEMAALPAMPHWLEQVHGTGVARLDGQPTATRRADAVWSNQPGAVCAVMTADCLPVLFCSFDGKEVAAAHAGWRGLCAGILENTLSQFSAPPQEIHVWLGPAIGPEAFEVGPEVREAFMTRDPAAQRAFRASGEKFYADLWLLARQRLAAQGVASISGGGRCTWHESAHFFSWRRSGTTGRMASLIWLI</sequence>
<protein>
    <recommendedName>
        <fullName evidence="10">Purine nucleoside phosphorylase</fullName>
    </recommendedName>
</protein>
<evidence type="ECO:0000256" key="3">
    <source>
        <dbReference type="ARBA" id="ARBA00022679"/>
    </source>
</evidence>
<dbReference type="InterPro" id="IPR011324">
    <property type="entry name" value="Cytotoxic_necrot_fac-like_cat"/>
</dbReference>
<dbReference type="InterPro" id="IPR003730">
    <property type="entry name" value="Cu_polyphenol_OxRdtase"/>
</dbReference>
<dbReference type="GeneID" id="84632719"/>
<evidence type="ECO:0000313" key="11">
    <source>
        <dbReference type="EMBL" id="AUY26322.1"/>
    </source>
</evidence>
<dbReference type="CDD" id="cd16833">
    <property type="entry name" value="YfiH"/>
    <property type="match status" value="1"/>
</dbReference>